<feature type="transmembrane region" description="Helical" evidence="5">
    <location>
        <begin position="139"/>
        <end position="155"/>
    </location>
</feature>
<sequence>MPMPDAHQFPIYSLGERRADAVVHAVGVTAGIAGFVWLLNAAVFSDSLPNRTALALAIYGLGLVGMLTASAAYNLAPPGFGKSMLRRIDHAMIFVMIAGTYTPFTLGLGQGVVLGGAVWGGAAFGAALKLRFPGRFHRLGLALYLGLGWAIVTALEPLGSALSPPALWLLVAGGLLYTVGVVFHLMDRMPYNNAVWHLLVLAAASCHFVAVSIAFLP</sequence>
<dbReference type="AlphaFoldDB" id="A0A160JHT0"/>
<proteinExistence type="predicted"/>
<dbReference type="Pfam" id="PF03006">
    <property type="entry name" value="HlyIII"/>
    <property type="match status" value="1"/>
</dbReference>
<evidence type="ECO:0000313" key="6">
    <source>
        <dbReference type="EMBL" id="ANC92384.2"/>
    </source>
</evidence>
<dbReference type="PANTHER" id="PTHR20855">
    <property type="entry name" value="ADIPOR/PROGESTIN RECEPTOR-RELATED"/>
    <property type="match status" value="1"/>
</dbReference>
<evidence type="ECO:0000256" key="4">
    <source>
        <dbReference type="ARBA" id="ARBA00023136"/>
    </source>
</evidence>
<feature type="transmembrane region" description="Helical" evidence="5">
    <location>
        <begin position="198"/>
        <end position="216"/>
    </location>
</feature>
<protein>
    <submittedName>
        <fullName evidence="6">DNA-binding protein</fullName>
    </submittedName>
</protein>
<dbReference type="STRING" id="1226968.A6A40_10985"/>
<dbReference type="Proteomes" id="UP000077405">
    <property type="component" value="Chromosome"/>
</dbReference>
<name>A0A160JHT0_9PROT</name>
<gene>
    <name evidence="6" type="ORF">A6A40_10985</name>
</gene>
<dbReference type="PANTHER" id="PTHR20855:SF3">
    <property type="entry name" value="LD03007P"/>
    <property type="match status" value="1"/>
</dbReference>
<dbReference type="GO" id="GO:0016020">
    <property type="term" value="C:membrane"/>
    <property type="evidence" value="ECO:0007669"/>
    <property type="project" value="UniProtKB-SubCell"/>
</dbReference>
<keyword evidence="4 5" id="KW-0472">Membrane</keyword>
<keyword evidence="2 5" id="KW-0812">Transmembrane</keyword>
<evidence type="ECO:0000256" key="2">
    <source>
        <dbReference type="ARBA" id="ARBA00022692"/>
    </source>
</evidence>
<evidence type="ECO:0000256" key="1">
    <source>
        <dbReference type="ARBA" id="ARBA00004141"/>
    </source>
</evidence>
<feature type="transmembrane region" description="Helical" evidence="5">
    <location>
        <begin position="167"/>
        <end position="186"/>
    </location>
</feature>
<keyword evidence="3 5" id="KW-1133">Transmembrane helix</keyword>
<dbReference type="InterPro" id="IPR004254">
    <property type="entry name" value="AdipoR/HlyIII-related"/>
</dbReference>
<feature type="transmembrane region" description="Helical" evidence="5">
    <location>
        <begin position="56"/>
        <end position="76"/>
    </location>
</feature>
<evidence type="ECO:0000313" key="7">
    <source>
        <dbReference type="Proteomes" id="UP000077405"/>
    </source>
</evidence>
<accession>A0A160JHT0</accession>
<keyword evidence="6" id="KW-0238">DNA-binding</keyword>
<comment type="subcellular location">
    <subcellularLocation>
        <location evidence="1">Membrane</location>
        <topology evidence="1">Multi-pass membrane protein</topology>
    </subcellularLocation>
</comment>
<dbReference type="KEGG" id="ahu:A6A40_10985"/>
<feature type="transmembrane region" description="Helical" evidence="5">
    <location>
        <begin position="21"/>
        <end position="44"/>
    </location>
</feature>
<dbReference type="EMBL" id="CP015285">
    <property type="protein sequence ID" value="ANC92384.2"/>
    <property type="molecule type" value="Genomic_DNA"/>
</dbReference>
<evidence type="ECO:0000256" key="5">
    <source>
        <dbReference type="SAM" id="Phobius"/>
    </source>
</evidence>
<organism evidence="6 7">
    <name type="scientific">Azospirillum humicireducens</name>
    <dbReference type="NCBI Taxonomy" id="1226968"/>
    <lineage>
        <taxon>Bacteria</taxon>
        <taxon>Pseudomonadati</taxon>
        <taxon>Pseudomonadota</taxon>
        <taxon>Alphaproteobacteria</taxon>
        <taxon>Rhodospirillales</taxon>
        <taxon>Azospirillaceae</taxon>
        <taxon>Azospirillum</taxon>
    </lineage>
</organism>
<evidence type="ECO:0000256" key="3">
    <source>
        <dbReference type="ARBA" id="ARBA00022989"/>
    </source>
</evidence>
<dbReference type="OrthoDB" id="9813689at2"/>
<feature type="transmembrane region" description="Helical" evidence="5">
    <location>
        <begin position="112"/>
        <end position="132"/>
    </location>
</feature>
<dbReference type="GO" id="GO:0003677">
    <property type="term" value="F:DNA binding"/>
    <property type="evidence" value="ECO:0007669"/>
    <property type="project" value="UniProtKB-KW"/>
</dbReference>
<keyword evidence="7" id="KW-1185">Reference proteome</keyword>
<reference evidence="6 7" key="1">
    <citation type="journal article" date="2013" name="Int. J. Syst. Evol. Microbiol.">
        <title>Azospirillum humicireducens sp. nov., a nitrogen-fixing bacterium isolated from a microbial fuel cell.</title>
        <authorList>
            <person name="Zhou S."/>
            <person name="Han L."/>
            <person name="Wang Y."/>
            <person name="Yang G."/>
            <person name="Zhuang L."/>
            <person name="Hu P."/>
        </authorList>
    </citation>
    <scope>NUCLEOTIDE SEQUENCE [LARGE SCALE GENOMIC DNA]</scope>
    <source>
        <strain evidence="6 7">SgZ-5</strain>
    </source>
</reference>